<evidence type="ECO:0000313" key="9">
    <source>
        <dbReference type="EMBL" id="QIO06972.1"/>
    </source>
</evidence>
<proteinExistence type="inferred from homology"/>
<feature type="transmembrane region" description="Helical" evidence="8">
    <location>
        <begin position="229"/>
        <end position="246"/>
    </location>
</feature>
<dbReference type="GO" id="GO:0005886">
    <property type="term" value="C:plasma membrane"/>
    <property type="evidence" value="ECO:0007669"/>
    <property type="project" value="UniProtKB-SubCell"/>
</dbReference>
<name>A0A6G8RYE7_9GAMM</name>
<feature type="transmembrane region" description="Helical" evidence="8">
    <location>
        <begin position="103"/>
        <end position="120"/>
    </location>
</feature>
<organism evidence="9 10">
    <name type="scientific">Acinetobacter shaoyimingii</name>
    <dbReference type="NCBI Taxonomy" id="2715164"/>
    <lineage>
        <taxon>Bacteria</taxon>
        <taxon>Pseudomonadati</taxon>
        <taxon>Pseudomonadota</taxon>
        <taxon>Gammaproteobacteria</taxon>
        <taxon>Moraxellales</taxon>
        <taxon>Moraxellaceae</taxon>
        <taxon>Acinetobacter</taxon>
    </lineage>
</organism>
<evidence type="ECO:0000256" key="8">
    <source>
        <dbReference type="RuleBase" id="RU363041"/>
    </source>
</evidence>
<feature type="transmembrane region" description="Helical" evidence="8">
    <location>
        <begin position="169"/>
        <end position="189"/>
    </location>
</feature>
<dbReference type="RefSeq" id="WP_166225562.1">
    <property type="nucleotide sequence ID" value="NZ_CP049801.1"/>
</dbReference>
<dbReference type="KEGG" id="asha:G8E00_14035"/>
<keyword evidence="7 8" id="KW-0472">Membrane</keyword>
<dbReference type="AlphaFoldDB" id="A0A6G8RYE7"/>
<evidence type="ECO:0000256" key="3">
    <source>
        <dbReference type="ARBA" id="ARBA00022448"/>
    </source>
</evidence>
<accession>A0A6G8RYE7</accession>
<protein>
    <recommendedName>
        <fullName evidence="8">Probable membrane transporter protein</fullName>
    </recommendedName>
</protein>
<gene>
    <name evidence="9" type="ORF">G8E00_14035</name>
</gene>
<keyword evidence="4 8" id="KW-1003">Cell membrane</keyword>
<feature type="transmembrane region" description="Helical" evidence="8">
    <location>
        <begin position="132"/>
        <end position="157"/>
    </location>
</feature>
<keyword evidence="6 8" id="KW-1133">Transmembrane helix</keyword>
<dbReference type="InterPro" id="IPR052017">
    <property type="entry name" value="TSUP"/>
</dbReference>
<evidence type="ECO:0000256" key="1">
    <source>
        <dbReference type="ARBA" id="ARBA00004651"/>
    </source>
</evidence>
<sequence>MLKTEWIAIFICVFAALLHGLSGFGFPMMSTAALSTQYSLSQSVAFVILPCLVLNLFLLNADPQRSIIQSIAYYGRSYYPIISSSILGSFLGVRLLLWLNEGYLKLFMGTILILYVLDQFRRQPWQVKTSTINMIIFGFLAGIVGGATNAMAPFLMIYLLSSQLPKKDIIIVSNLNFMAGKLIQLIMLFPILMNLNTHQHVLILLIAIFALLGVWTGQKLQVHLSQQHFRVLIFVLLFLLGLHALWQSANLLQYTHSLLK</sequence>
<evidence type="ECO:0000256" key="6">
    <source>
        <dbReference type="ARBA" id="ARBA00022989"/>
    </source>
</evidence>
<evidence type="ECO:0000256" key="5">
    <source>
        <dbReference type="ARBA" id="ARBA00022692"/>
    </source>
</evidence>
<dbReference type="EMBL" id="CP049801">
    <property type="protein sequence ID" value="QIO06972.1"/>
    <property type="molecule type" value="Genomic_DNA"/>
</dbReference>
<comment type="subcellular location">
    <subcellularLocation>
        <location evidence="1 8">Cell membrane</location>
        <topology evidence="1 8">Multi-pass membrane protein</topology>
    </subcellularLocation>
</comment>
<evidence type="ECO:0000256" key="2">
    <source>
        <dbReference type="ARBA" id="ARBA00009142"/>
    </source>
</evidence>
<evidence type="ECO:0000313" key="10">
    <source>
        <dbReference type="Proteomes" id="UP000502297"/>
    </source>
</evidence>
<keyword evidence="5 8" id="KW-0812">Transmembrane</keyword>
<dbReference type="Proteomes" id="UP000502297">
    <property type="component" value="Chromosome"/>
</dbReference>
<evidence type="ECO:0000256" key="7">
    <source>
        <dbReference type="ARBA" id="ARBA00023136"/>
    </source>
</evidence>
<dbReference type="PANTHER" id="PTHR30269">
    <property type="entry name" value="TRANSMEMBRANE PROTEIN YFCA"/>
    <property type="match status" value="1"/>
</dbReference>
<comment type="similarity">
    <text evidence="2 8">Belongs to the 4-toluene sulfonate uptake permease (TSUP) (TC 2.A.102) family.</text>
</comment>
<reference evidence="9 10" key="1">
    <citation type="submission" date="2020-03" db="EMBL/GenBank/DDBJ databases">
        <authorList>
            <person name="Zhu W."/>
        </authorList>
    </citation>
    <scope>NUCLEOTIDE SEQUENCE [LARGE SCALE GENOMIC DNA]</scope>
    <source>
        <strain evidence="9 10">323-1</strain>
    </source>
</reference>
<dbReference type="Pfam" id="PF01925">
    <property type="entry name" value="TauE"/>
    <property type="match status" value="1"/>
</dbReference>
<keyword evidence="3" id="KW-0813">Transport</keyword>
<feature type="transmembrane region" description="Helical" evidence="8">
    <location>
        <begin position="201"/>
        <end position="217"/>
    </location>
</feature>
<feature type="transmembrane region" description="Helical" evidence="8">
    <location>
        <begin position="39"/>
        <end position="58"/>
    </location>
</feature>
<evidence type="ECO:0000256" key="4">
    <source>
        <dbReference type="ARBA" id="ARBA00022475"/>
    </source>
</evidence>
<dbReference type="InterPro" id="IPR002781">
    <property type="entry name" value="TM_pro_TauE-like"/>
</dbReference>
<keyword evidence="10" id="KW-1185">Reference proteome</keyword>
<dbReference type="PANTHER" id="PTHR30269:SF32">
    <property type="entry name" value="MEMBRANE TRANSPORTER PROTEIN-RELATED"/>
    <property type="match status" value="1"/>
</dbReference>
<feature type="transmembrane region" description="Helical" evidence="8">
    <location>
        <begin position="78"/>
        <end position="97"/>
    </location>
</feature>